<evidence type="ECO:0000256" key="2">
    <source>
        <dbReference type="ARBA" id="ARBA00022842"/>
    </source>
</evidence>
<evidence type="ECO:0000313" key="3">
    <source>
        <dbReference type="EMBL" id="KAG9453927.1"/>
    </source>
</evidence>
<protein>
    <submittedName>
        <fullName evidence="3">Uncharacterized protein</fullName>
    </submittedName>
</protein>
<dbReference type="GO" id="GO:0008168">
    <property type="term" value="F:methyltransferase activity"/>
    <property type="evidence" value="ECO:0007669"/>
    <property type="project" value="InterPro"/>
</dbReference>
<organism evidence="3 4">
    <name type="scientific">Aristolochia fimbriata</name>
    <name type="common">White veined hardy Dutchman's pipe vine</name>
    <dbReference type="NCBI Taxonomy" id="158543"/>
    <lineage>
        <taxon>Eukaryota</taxon>
        <taxon>Viridiplantae</taxon>
        <taxon>Streptophyta</taxon>
        <taxon>Embryophyta</taxon>
        <taxon>Tracheophyta</taxon>
        <taxon>Spermatophyta</taxon>
        <taxon>Magnoliopsida</taxon>
        <taxon>Magnoliidae</taxon>
        <taxon>Piperales</taxon>
        <taxon>Aristolochiaceae</taxon>
        <taxon>Aristolochia</taxon>
    </lineage>
</organism>
<dbReference type="AlphaFoldDB" id="A0AAV7F1V5"/>
<dbReference type="InterPro" id="IPR029063">
    <property type="entry name" value="SAM-dependent_MTases_sf"/>
</dbReference>
<sequence length="368" mass="41759">MDLKEVLCMKGGEGDASYFKSSFFMEKVNSVTSPMIKKTIRDLCRDKNFSDEVFTVADLGSASGPAVLSVIADVVSVVAEISREANWRLPEFRLCLNDLPMNDFNTVFRNLGPFHEMLKRGTGEESLSCFVAGIPGSFYGRLFPRENLHFVRASYCAHWLSRIPPGLRTAEGLPLNKGKIYISNTSTPSVWEAYLKQFQRDFSVFLKHRSVEIIPDGRMVIVFHGRPTTDSTGKDATYPWEMMAEALSHMVQEGIIEKEKVDSFDVPYYTPFSEEIIEQVNKEGSFTLERLEIFSLDHRYDGEEDIVAIAMKTAHNVRSFTEPVIASHFGDKILDRLYQKFAQIVEDSPMEPHMVTSIFVALKKKKMS</sequence>
<dbReference type="InterPro" id="IPR042086">
    <property type="entry name" value="MeTrfase_capping"/>
</dbReference>
<name>A0AAV7F1V5_ARIFI</name>
<keyword evidence="1" id="KW-0479">Metal-binding</keyword>
<dbReference type="Gene3D" id="3.40.50.150">
    <property type="entry name" value="Vaccinia Virus protein VP39"/>
    <property type="match status" value="1"/>
</dbReference>
<dbReference type="Gene3D" id="1.10.1200.270">
    <property type="entry name" value="Methyltransferase, alpha-helical capping domain"/>
    <property type="match status" value="1"/>
</dbReference>
<dbReference type="EMBL" id="JAINDJ010000003">
    <property type="protein sequence ID" value="KAG9453927.1"/>
    <property type="molecule type" value="Genomic_DNA"/>
</dbReference>
<dbReference type="GO" id="GO:0046872">
    <property type="term" value="F:metal ion binding"/>
    <property type="evidence" value="ECO:0007669"/>
    <property type="project" value="UniProtKB-KW"/>
</dbReference>
<dbReference type="InterPro" id="IPR005299">
    <property type="entry name" value="MeTrfase_7"/>
</dbReference>
<keyword evidence="2" id="KW-0460">Magnesium</keyword>
<evidence type="ECO:0000313" key="4">
    <source>
        <dbReference type="Proteomes" id="UP000825729"/>
    </source>
</evidence>
<dbReference type="Pfam" id="PF03492">
    <property type="entry name" value="Methyltransf_7"/>
    <property type="match status" value="1"/>
</dbReference>
<accession>A0AAV7F1V5</accession>
<keyword evidence="4" id="KW-1185">Reference proteome</keyword>
<dbReference type="Proteomes" id="UP000825729">
    <property type="component" value="Unassembled WGS sequence"/>
</dbReference>
<gene>
    <name evidence="3" type="ORF">H6P81_006831</name>
</gene>
<dbReference type="SUPFAM" id="SSF53335">
    <property type="entry name" value="S-adenosyl-L-methionine-dependent methyltransferases"/>
    <property type="match status" value="1"/>
</dbReference>
<evidence type="ECO:0000256" key="1">
    <source>
        <dbReference type="ARBA" id="ARBA00022723"/>
    </source>
</evidence>
<reference evidence="3 4" key="1">
    <citation type="submission" date="2021-07" db="EMBL/GenBank/DDBJ databases">
        <title>The Aristolochia fimbriata genome: insights into angiosperm evolution, floral development and chemical biosynthesis.</title>
        <authorList>
            <person name="Jiao Y."/>
        </authorList>
    </citation>
    <scope>NUCLEOTIDE SEQUENCE [LARGE SCALE GENOMIC DNA]</scope>
    <source>
        <strain evidence="3">IBCAS-2021</strain>
        <tissue evidence="3">Leaf</tissue>
    </source>
</reference>
<proteinExistence type="predicted"/>
<dbReference type="PANTHER" id="PTHR31009">
    <property type="entry name" value="S-ADENOSYL-L-METHIONINE:CARBOXYL METHYLTRANSFERASE FAMILY PROTEIN"/>
    <property type="match status" value="1"/>
</dbReference>
<comment type="caution">
    <text evidence="3">The sequence shown here is derived from an EMBL/GenBank/DDBJ whole genome shotgun (WGS) entry which is preliminary data.</text>
</comment>